<name>A0A3D2SD00_9BACE</name>
<comment type="caution">
    <text evidence="1">The sequence shown here is derived from an EMBL/GenBank/DDBJ whole genome shotgun (WGS) entry which is preliminary data.</text>
</comment>
<keyword evidence="1" id="KW-0378">Hydrolase</keyword>
<sequence length="199" mass="22756">MVFKGSFKRQLTETLREPFPAKIMKKAQRDYRAILSGVDDFDPDDGFVINILSCAMLSVIPRSIENSYEVSEIQAYYEAAMNIPVTHFFVRHSRVYTTKGQAAMKKCAERSQEITNPYSWKFTYEPGGTVNQYTAIFSTCGICRLMQELEFVQYVPALCSFDYAMNAMDHTEFSRKYTLASGGSCCDCHYSHRDPKNSN</sequence>
<reference evidence="1 2" key="1">
    <citation type="journal article" date="2018" name="Nat. Biotechnol.">
        <title>A standardized bacterial taxonomy based on genome phylogeny substantially revises the tree of life.</title>
        <authorList>
            <person name="Parks D.H."/>
            <person name="Chuvochina M."/>
            <person name="Waite D.W."/>
            <person name="Rinke C."/>
            <person name="Skarshewski A."/>
            <person name="Chaumeil P.A."/>
            <person name="Hugenholtz P."/>
        </authorList>
    </citation>
    <scope>NUCLEOTIDE SEQUENCE [LARGE SCALE GENOMIC DNA]</scope>
    <source>
        <strain evidence="1">UBA9667</strain>
    </source>
</reference>
<dbReference type="InterPro" id="IPR026002">
    <property type="entry name" value="ATC_hydrolase-like"/>
</dbReference>
<accession>A0A3D2SD00</accession>
<dbReference type="GO" id="GO:0016787">
    <property type="term" value="F:hydrolase activity"/>
    <property type="evidence" value="ECO:0007669"/>
    <property type="project" value="UniProtKB-KW"/>
</dbReference>
<dbReference type="Pfam" id="PF14196">
    <property type="entry name" value="ATC_hydrolase"/>
    <property type="match status" value="1"/>
</dbReference>
<evidence type="ECO:0000313" key="1">
    <source>
        <dbReference type="EMBL" id="HCK23699.1"/>
    </source>
</evidence>
<protein>
    <submittedName>
        <fullName evidence="1">L-2-amino-thiazoline-4-carboxylic acid hydrolase</fullName>
    </submittedName>
</protein>
<dbReference type="AlphaFoldDB" id="A0A3D2SD00"/>
<organism evidence="1 2">
    <name type="scientific">Bacteroides graminisolvens</name>
    <dbReference type="NCBI Taxonomy" id="477666"/>
    <lineage>
        <taxon>Bacteria</taxon>
        <taxon>Pseudomonadati</taxon>
        <taxon>Bacteroidota</taxon>
        <taxon>Bacteroidia</taxon>
        <taxon>Bacteroidales</taxon>
        <taxon>Bacteroidaceae</taxon>
        <taxon>Bacteroides</taxon>
    </lineage>
</organism>
<dbReference type="Proteomes" id="UP000263098">
    <property type="component" value="Unassembled WGS sequence"/>
</dbReference>
<gene>
    <name evidence="1" type="ORF">DHW31_02780</name>
</gene>
<proteinExistence type="predicted"/>
<evidence type="ECO:0000313" key="2">
    <source>
        <dbReference type="Proteomes" id="UP000263098"/>
    </source>
</evidence>
<dbReference type="EMBL" id="DPVG01000097">
    <property type="protein sequence ID" value="HCK23699.1"/>
    <property type="molecule type" value="Genomic_DNA"/>
</dbReference>